<sequence length="80" mass="8841">MIGKSRSPKMRRKETPSVSGQRLREAQNCRCSPFCFRFGWLGPVGGLGSTHTMDNLAPAMVVVRGCIHRLDYMDPHPGPG</sequence>
<dbReference type="EMBL" id="UZAN01051768">
    <property type="protein sequence ID" value="VDP89115.1"/>
    <property type="molecule type" value="Genomic_DNA"/>
</dbReference>
<evidence type="ECO:0000313" key="4">
    <source>
        <dbReference type="WBParaSite" id="ECPE_0001194801-mRNA-1"/>
    </source>
</evidence>
<gene>
    <name evidence="2" type="ORF">ECPE_LOCUS11913</name>
</gene>
<keyword evidence="3" id="KW-1185">Reference proteome</keyword>
<dbReference type="Proteomes" id="UP000272942">
    <property type="component" value="Unassembled WGS sequence"/>
</dbReference>
<reference evidence="4" key="1">
    <citation type="submission" date="2016-06" db="UniProtKB">
        <authorList>
            <consortium name="WormBaseParasite"/>
        </authorList>
    </citation>
    <scope>IDENTIFICATION</scope>
</reference>
<dbReference type="WBParaSite" id="ECPE_0001194801-mRNA-1">
    <property type="protein sequence ID" value="ECPE_0001194801-mRNA-1"/>
    <property type="gene ID" value="ECPE_0001194801"/>
</dbReference>
<evidence type="ECO:0000313" key="3">
    <source>
        <dbReference type="Proteomes" id="UP000272942"/>
    </source>
</evidence>
<feature type="compositionally biased region" description="Basic residues" evidence="1">
    <location>
        <begin position="1"/>
        <end position="12"/>
    </location>
</feature>
<organism evidence="4">
    <name type="scientific">Echinostoma caproni</name>
    <dbReference type="NCBI Taxonomy" id="27848"/>
    <lineage>
        <taxon>Eukaryota</taxon>
        <taxon>Metazoa</taxon>
        <taxon>Spiralia</taxon>
        <taxon>Lophotrochozoa</taxon>
        <taxon>Platyhelminthes</taxon>
        <taxon>Trematoda</taxon>
        <taxon>Digenea</taxon>
        <taxon>Plagiorchiida</taxon>
        <taxon>Echinostomata</taxon>
        <taxon>Echinostomatoidea</taxon>
        <taxon>Echinostomatidae</taxon>
        <taxon>Echinostoma</taxon>
    </lineage>
</organism>
<accession>A0A183AY78</accession>
<dbReference type="AlphaFoldDB" id="A0A183AY78"/>
<proteinExistence type="predicted"/>
<feature type="region of interest" description="Disordered" evidence="1">
    <location>
        <begin position="1"/>
        <end position="25"/>
    </location>
</feature>
<reference evidence="2 3" key="2">
    <citation type="submission" date="2018-11" db="EMBL/GenBank/DDBJ databases">
        <authorList>
            <consortium name="Pathogen Informatics"/>
        </authorList>
    </citation>
    <scope>NUCLEOTIDE SEQUENCE [LARGE SCALE GENOMIC DNA]</scope>
    <source>
        <strain evidence="2 3">Egypt</strain>
    </source>
</reference>
<name>A0A183AY78_9TREM</name>
<protein>
    <submittedName>
        <fullName evidence="2 4">Uncharacterized protein</fullName>
    </submittedName>
</protein>
<evidence type="ECO:0000256" key="1">
    <source>
        <dbReference type="SAM" id="MobiDB-lite"/>
    </source>
</evidence>
<evidence type="ECO:0000313" key="2">
    <source>
        <dbReference type="EMBL" id="VDP89115.1"/>
    </source>
</evidence>